<dbReference type="SUPFAM" id="SSF75620">
    <property type="entry name" value="Release factor"/>
    <property type="match status" value="1"/>
</dbReference>
<dbReference type="Gene3D" id="3.30.160.20">
    <property type="match status" value="1"/>
</dbReference>
<evidence type="ECO:0000256" key="1">
    <source>
        <dbReference type="ARBA" id="ARBA00010835"/>
    </source>
</evidence>
<comment type="caution">
    <text evidence="5">The sequence shown here is derived from an EMBL/GenBank/DDBJ whole genome shotgun (WGS) entry which is preliminary data.</text>
</comment>
<organism evidence="5 6">
    <name type="scientific">Dethiosulfatarculus sandiegensis</name>
    <dbReference type="NCBI Taxonomy" id="1429043"/>
    <lineage>
        <taxon>Bacteria</taxon>
        <taxon>Pseudomonadati</taxon>
        <taxon>Thermodesulfobacteriota</taxon>
        <taxon>Desulfarculia</taxon>
        <taxon>Desulfarculales</taxon>
        <taxon>Desulfarculaceae</taxon>
        <taxon>Dethiosulfatarculus</taxon>
    </lineage>
</organism>
<sequence>MPLKKADLEFEFYKAQGPGGQHRNKVATAVRLTHIPTGFTVSATERRSRTQNLEKAIERLKIKLARAGRKEKPRVPTKPSKAARRKRLEAKKARSSIKKQRGRVTSWS</sequence>
<keyword evidence="6" id="KW-1185">Reference proteome</keyword>
<protein>
    <submittedName>
        <fullName evidence="5">Peptidyl-tRNA hydrolase</fullName>
    </submittedName>
</protein>
<dbReference type="InParanoid" id="A0A0D2JQU8"/>
<evidence type="ECO:0000313" key="6">
    <source>
        <dbReference type="Proteomes" id="UP000032233"/>
    </source>
</evidence>
<proteinExistence type="inferred from homology"/>
<evidence type="ECO:0000256" key="2">
    <source>
        <dbReference type="ARBA" id="ARBA00022481"/>
    </source>
</evidence>
<dbReference type="FunCoup" id="A0A0D2JQU8">
    <property type="interactions" value="316"/>
</dbReference>
<dbReference type="PANTHER" id="PTHR43804">
    <property type="entry name" value="LD18447P"/>
    <property type="match status" value="1"/>
</dbReference>
<keyword evidence="2" id="KW-0488">Methylation</keyword>
<gene>
    <name evidence="5" type="ORF">X474_21830</name>
</gene>
<dbReference type="AlphaFoldDB" id="A0A0D2JQU8"/>
<dbReference type="STRING" id="1429043.X474_21830"/>
<accession>A0A0D2JQU8</accession>
<evidence type="ECO:0000259" key="4">
    <source>
        <dbReference type="Pfam" id="PF00472"/>
    </source>
</evidence>
<dbReference type="InterPro" id="IPR045853">
    <property type="entry name" value="Pep_chain_release_fac_I_sf"/>
</dbReference>
<feature type="domain" description="Prokaryotic-type class I peptide chain release factors" evidence="4">
    <location>
        <begin position="3"/>
        <end position="105"/>
    </location>
</feature>
<keyword evidence="5" id="KW-0378">Hydrolase</keyword>
<dbReference type="Proteomes" id="UP000032233">
    <property type="component" value="Unassembled WGS sequence"/>
</dbReference>
<comment type="similarity">
    <text evidence="1">Belongs to the prokaryotic/mitochondrial release factor family.</text>
</comment>
<name>A0A0D2JQU8_9BACT</name>
<dbReference type="GO" id="GO:0016787">
    <property type="term" value="F:hydrolase activity"/>
    <property type="evidence" value="ECO:0007669"/>
    <property type="project" value="UniProtKB-KW"/>
</dbReference>
<dbReference type="InterPro" id="IPR000352">
    <property type="entry name" value="Pep_chain_release_fac_I"/>
</dbReference>
<evidence type="ECO:0000313" key="5">
    <source>
        <dbReference type="EMBL" id="KIX11875.1"/>
    </source>
</evidence>
<dbReference type="EMBL" id="AZAC01000038">
    <property type="protein sequence ID" value="KIX11875.1"/>
    <property type="molecule type" value="Genomic_DNA"/>
</dbReference>
<dbReference type="PANTHER" id="PTHR43804:SF7">
    <property type="entry name" value="LD18447P"/>
    <property type="match status" value="1"/>
</dbReference>
<evidence type="ECO:0000256" key="3">
    <source>
        <dbReference type="SAM" id="MobiDB-lite"/>
    </source>
</evidence>
<dbReference type="InterPro" id="IPR050057">
    <property type="entry name" value="Prokaryotic/Mito_RF"/>
</dbReference>
<reference evidence="5 6" key="1">
    <citation type="submission" date="2013-11" db="EMBL/GenBank/DDBJ databases">
        <title>Metagenomic analysis of a methanogenic consortium involved in long chain n-alkane degradation.</title>
        <authorList>
            <person name="Davidova I.A."/>
            <person name="Callaghan A.V."/>
            <person name="Wawrik B."/>
            <person name="Pruitt S."/>
            <person name="Marks C."/>
            <person name="Duncan K.E."/>
            <person name="Suflita J.M."/>
        </authorList>
    </citation>
    <scope>NUCLEOTIDE SEQUENCE [LARGE SCALE GENOMIC DNA]</scope>
    <source>
        <strain evidence="5 6">SPR</strain>
    </source>
</reference>
<dbReference type="OrthoDB" id="9815709at2"/>
<dbReference type="Pfam" id="PF00472">
    <property type="entry name" value="RF-1"/>
    <property type="match status" value="1"/>
</dbReference>
<feature type="compositionally biased region" description="Basic residues" evidence="3">
    <location>
        <begin position="81"/>
        <end position="102"/>
    </location>
</feature>
<dbReference type="GO" id="GO:0003747">
    <property type="term" value="F:translation release factor activity"/>
    <property type="evidence" value="ECO:0007669"/>
    <property type="project" value="InterPro"/>
</dbReference>
<feature type="region of interest" description="Disordered" evidence="3">
    <location>
        <begin position="65"/>
        <end position="108"/>
    </location>
</feature>